<dbReference type="Proteomes" id="UP001178322">
    <property type="component" value="Chromosome"/>
</dbReference>
<dbReference type="InterPro" id="IPR000182">
    <property type="entry name" value="GNAT_dom"/>
</dbReference>
<dbReference type="GO" id="GO:0016747">
    <property type="term" value="F:acyltransferase activity, transferring groups other than amino-acyl groups"/>
    <property type="evidence" value="ECO:0007669"/>
    <property type="project" value="InterPro"/>
</dbReference>
<dbReference type="Gene3D" id="3.40.630.30">
    <property type="match status" value="1"/>
</dbReference>
<reference evidence="2" key="1">
    <citation type="submission" date="2023-05" db="EMBL/GenBank/DDBJ databases">
        <title>Comparative genomics of Bacillaceae isolates and their secondary metabolite potential.</title>
        <authorList>
            <person name="Song L."/>
            <person name="Nielsen L.J."/>
            <person name="Mohite O."/>
            <person name="Xu X."/>
            <person name="Weber T."/>
            <person name="Kovacs A.T."/>
        </authorList>
    </citation>
    <scope>NUCLEOTIDE SEQUENCE</scope>
    <source>
        <strain evidence="2">LY1</strain>
    </source>
</reference>
<evidence type="ECO:0000259" key="1">
    <source>
        <dbReference type="PROSITE" id="PS51186"/>
    </source>
</evidence>
<dbReference type="AlphaFoldDB" id="A0AAX3X3R7"/>
<protein>
    <submittedName>
        <fullName evidence="2">GNAT family N-acetyltransferase</fullName>
    </submittedName>
</protein>
<proteinExistence type="predicted"/>
<organism evidence="2 3">
    <name type="scientific">Lysinibacillus pakistanensis</name>
    <dbReference type="NCBI Taxonomy" id="759811"/>
    <lineage>
        <taxon>Bacteria</taxon>
        <taxon>Bacillati</taxon>
        <taxon>Bacillota</taxon>
        <taxon>Bacilli</taxon>
        <taxon>Bacillales</taxon>
        <taxon>Bacillaceae</taxon>
        <taxon>Lysinibacillus</taxon>
    </lineage>
</organism>
<name>A0AAX3X3R7_9BACI</name>
<dbReference type="PROSITE" id="PS51186">
    <property type="entry name" value="GNAT"/>
    <property type="match status" value="1"/>
</dbReference>
<accession>A0AAX3X3R7</accession>
<gene>
    <name evidence="2" type="ORF">QNH24_12185</name>
</gene>
<dbReference type="EMBL" id="CP126101">
    <property type="protein sequence ID" value="WHY53957.1"/>
    <property type="molecule type" value="Genomic_DNA"/>
</dbReference>
<feature type="domain" description="N-acetyltransferase" evidence="1">
    <location>
        <begin position="2"/>
        <end position="140"/>
    </location>
</feature>
<dbReference type="CDD" id="cd04301">
    <property type="entry name" value="NAT_SF"/>
    <property type="match status" value="1"/>
</dbReference>
<evidence type="ECO:0000313" key="3">
    <source>
        <dbReference type="Proteomes" id="UP001178322"/>
    </source>
</evidence>
<dbReference type="RefSeq" id="WP_283872508.1">
    <property type="nucleotide sequence ID" value="NZ_CP126101.1"/>
</dbReference>
<dbReference type="Pfam" id="PF00583">
    <property type="entry name" value="Acetyltransf_1"/>
    <property type="match status" value="1"/>
</dbReference>
<sequence length="140" mass="15807">MSLVMNARIEQLDEICAIDQEIIGDFSRSEQIRIAIQENRCIIKQNEHGIAGFLIFTNDFFEHSFISLVIVKPSERRRGVAASLIEAYVEIAITPKIFSSTNQSNTAMHQVFEKTGFIKSGIIENLDEGDPEIIYVKLST</sequence>
<dbReference type="InterPro" id="IPR016181">
    <property type="entry name" value="Acyl_CoA_acyltransferase"/>
</dbReference>
<dbReference type="SUPFAM" id="SSF55729">
    <property type="entry name" value="Acyl-CoA N-acyltransferases (Nat)"/>
    <property type="match status" value="1"/>
</dbReference>
<evidence type="ECO:0000313" key="2">
    <source>
        <dbReference type="EMBL" id="WHY53957.1"/>
    </source>
</evidence>